<dbReference type="GO" id="GO:0005993">
    <property type="term" value="P:trehalose catabolic process"/>
    <property type="evidence" value="ECO:0007669"/>
    <property type="project" value="TreeGrafter"/>
</dbReference>
<dbReference type="InterPro" id="IPR008928">
    <property type="entry name" value="6-hairpin_glycosidase_sf"/>
</dbReference>
<comment type="similarity">
    <text evidence="2">Belongs to the glycosyl hydrolase 65 family.</text>
</comment>
<dbReference type="GO" id="GO:0051301">
    <property type="term" value="P:cell division"/>
    <property type="evidence" value="ECO:0007669"/>
    <property type="project" value="InterPro"/>
</dbReference>
<keyword evidence="11" id="KW-1185">Reference proteome</keyword>
<dbReference type="Gene3D" id="2.70.98.40">
    <property type="entry name" value="Glycoside hydrolase, family 65, N-terminal domain"/>
    <property type="match status" value="1"/>
</dbReference>
<evidence type="ECO:0000256" key="1">
    <source>
        <dbReference type="ARBA" id="ARBA00001576"/>
    </source>
</evidence>
<dbReference type="GO" id="GO:0004555">
    <property type="term" value="F:alpha,alpha-trehalase activity"/>
    <property type="evidence" value="ECO:0007669"/>
    <property type="project" value="UniProtKB-EC"/>
</dbReference>
<evidence type="ECO:0000256" key="6">
    <source>
        <dbReference type="SAM" id="Coils"/>
    </source>
</evidence>
<dbReference type="SUPFAM" id="SSF48208">
    <property type="entry name" value="Six-hairpin glycosidases"/>
    <property type="match status" value="1"/>
</dbReference>
<dbReference type="EMBL" id="PKFP01000008">
    <property type="protein sequence ID" value="PVH18240.1"/>
    <property type="molecule type" value="Genomic_DNA"/>
</dbReference>
<dbReference type="SUPFAM" id="SSF74650">
    <property type="entry name" value="Galactose mutarotase-like"/>
    <property type="match status" value="1"/>
</dbReference>
<evidence type="ECO:0000256" key="3">
    <source>
        <dbReference type="ARBA" id="ARBA00012757"/>
    </source>
</evidence>
<dbReference type="EC" id="3.2.1.28" evidence="3"/>
<evidence type="ECO:0000256" key="5">
    <source>
        <dbReference type="ARBA" id="ARBA00023180"/>
    </source>
</evidence>
<dbReference type="Proteomes" id="UP000244406">
    <property type="component" value="Unassembled WGS sequence"/>
</dbReference>
<dbReference type="Pfam" id="PF03632">
    <property type="entry name" value="Glyco_hydro_65m"/>
    <property type="match status" value="1"/>
</dbReference>
<dbReference type="GO" id="GO:0030246">
    <property type="term" value="F:carbohydrate binding"/>
    <property type="evidence" value="ECO:0007669"/>
    <property type="project" value="InterPro"/>
</dbReference>
<dbReference type="Pfam" id="PF03636">
    <property type="entry name" value="Glyco_hydro_65N"/>
    <property type="match status" value="1"/>
</dbReference>
<evidence type="ECO:0000259" key="9">
    <source>
        <dbReference type="Pfam" id="PF03636"/>
    </source>
</evidence>
<dbReference type="PANTHER" id="PTHR11051">
    <property type="entry name" value="GLYCOSYL HYDROLASE-RELATED"/>
    <property type="match status" value="1"/>
</dbReference>
<dbReference type="GO" id="GO:0000444">
    <property type="term" value="C:MIS12/MIND type complex"/>
    <property type="evidence" value="ECO:0007669"/>
    <property type="project" value="InterPro"/>
</dbReference>
<reference evidence="10 11" key="1">
    <citation type="submission" date="2017-12" db="EMBL/GenBank/DDBJ databases">
        <title>Genome Sequence of the Amphotericin B-resistant Candida duobushaemulonii strain, B09383.</title>
        <authorList>
            <person name="Chow N.A."/>
            <person name="Gade L."/>
            <person name="Batra D."/>
            <person name="Rowe L.A."/>
            <person name="Loparev V.N."/>
            <person name="Litvintseva A.P."/>
        </authorList>
    </citation>
    <scope>NUCLEOTIDE SEQUENCE [LARGE SCALE GENOMIC DNA]</scope>
    <source>
        <strain evidence="10 11">B09383</strain>
    </source>
</reference>
<dbReference type="InterPro" id="IPR005195">
    <property type="entry name" value="Glyco_hydro_65_M"/>
</dbReference>
<evidence type="ECO:0000313" key="10">
    <source>
        <dbReference type="EMBL" id="PVH18240.1"/>
    </source>
</evidence>
<dbReference type="InterPro" id="IPR011013">
    <property type="entry name" value="Gal_mutarotase_sf_dom"/>
</dbReference>
<feature type="coiled-coil region" evidence="6">
    <location>
        <begin position="198"/>
        <end position="225"/>
    </location>
</feature>
<dbReference type="FunFam" id="1.50.10.10:FF:000032">
    <property type="entry name" value="Vacuolar acid trehalase"/>
    <property type="match status" value="1"/>
</dbReference>
<feature type="compositionally biased region" description="Basic and acidic residues" evidence="7">
    <location>
        <begin position="16"/>
        <end position="28"/>
    </location>
</feature>
<comment type="catalytic activity">
    <reaction evidence="1">
        <text>alpha,alpha-trehalose + H2O = alpha-D-glucose + beta-D-glucose</text>
        <dbReference type="Rhea" id="RHEA:32675"/>
        <dbReference type="ChEBI" id="CHEBI:15377"/>
        <dbReference type="ChEBI" id="CHEBI:15903"/>
        <dbReference type="ChEBI" id="CHEBI:16551"/>
        <dbReference type="ChEBI" id="CHEBI:17925"/>
        <dbReference type="EC" id="3.2.1.28"/>
    </reaction>
</comment>
<dbReference type="GO" id="GO:0009277">
    <property type="term" value="C:fungal-type cell wall"/>
    <property type="evidence" value="ECO:0007669"/>
    <property type="project" value="TreeGrafter"/>
</dbReference>
<dbReference type="InterPro" id="IPR012341">
    <property type="entry name" value="6hp_glycosidase-like_sf"/>
</dbReference>
<dbReference type="GeneID" id="37001159"/>
<keyword evidence="5" id="KW-0325">Glycoprotein</keyword>
<dbReference type="InterPro" id="IPR037018">
    <property type="entry name" value="GH65_N"/>
</dbReference>
<evidence type="ECO:0000259" key="8">
    <source>
        <dbReference type="Pfam" id="PF03632"/>
    </source>
</evidence>
<feature type="region of interest" description="Disordered" evidence="7">
    <location>
        <begin position="1"/>
        <end position="98"/>
    </location>
</feature>
<dbReference type="PANTHER" id="PTHR11051:SF8">
    <property type="entry name" value="PROTEIN-GLUCOSYLGALACTOSYLHYDROXYLYSINE GLUCOSIDASE"/>
    <property type="match status" value="1"/>
</dbReference>
<name>A0A2V1AJJ4_9ASCO</name>
<dbReference type="GO" id="GO:0007059">
    <property type="term" value="P:chromosome segregation"/>
    <property type="evidence" value="ECO:0007669"/>
    <property type="project" value="InterPro"/>
</dbReference>
<feature type="domain" description="Glycoside hydrolase family 65 central catalytic" evidence="8">
    <location>
        <begin position="705"/>
        <end position="907"/>
    </location>
</feature>
<comment type="caution">
    <text evidence="10">The sequence shown here is derived from an EMBL/GenBank/DDBJ whole genome shotgun (WGS) entry which is preliminary data.</text>
</comment>
<evidence type="ECO:0000256" key="2">
    <source>
        <dbReference type="ARBA" id="ARBA00006768"/>
    </source>
</evidence>
<protein>
    <recommendedName>
        <fullName evidence="3">alpha,alpha-trehalase</fullName>
        <ecNumber evidence="3">3.2.1.28</ecNumber>
    </recommendedName>
</protein>
<dbReference type="RefSeq" id="XP_025339180.1">
    <property type="nucleotide sequence ID" value="XM_025479707.1"/>
</dbReference>
<accession>A0A2V1AJJ4</accession>
<feature type="domain" description="Glycoside hydrolase family 65 N-terminal" evidence="9">
    <location>
        <begin position="368"/>
        <end position="644"/>
    </location>
</feature>
<proteinExistence type="inferred from homology"/>
<dbReference type="Pfam" id="PF08202">
    <property type="entry name" value="MIS13"/>
    <property type="match status" value="1"/>
</dbReference>
<dbReference type="InterPro" id="IPR013218">
    <property type="entry name" value="Dsn1/Mis13"/>
</dbReference>
<evidence type="ECO:0000256" key="4">
    <source>
        <dbReference type="ARBA" id="ARBA00022801"/>
    </source>
</evidence>
<evidence type="ECO:0000256" key="7">
    <source>
        <dbReference type="SAM" id="MobiDB-lite"/>
    </source>
</evidence>
<sequence>MLKRATKSLESPENTKPFRFDDIEDARSPRRPKAPRQKEKSETLPKKRRKKQVEDDDDYVESHSQHTLQLTDSERPGPVRRSSYSNRGKRVSSVGNGFVAKPHDEMSARDYFKVVDGSLPGPSRMRQILVWCFKKKLQQDREKDGPETDTAKGIAKVIQSEILDDLVDKKIDTSWLSARRFDTAELQGKRIIKSNPLNDANRESVEVFQQKLRELRQEKVLWQNAFDASVKPLEGLGVSIEDEEGKYSREFKEYVKQKDPALGAVLQEEHLEALSQHVQQVEAGVSEKLETNMAQLFHTAYQLSKSAELVGKIKNESLAPQNSGLDSLEELVQSRENKEIFTKLLFADNAFYDKDAQTLGTLDWVPYHQYQRQPYVANGYLGSRIPNLGQGFAYDTLSNGTVVDPGTPDAELPSDLSNGWPLFNRRYSGAFVAGFYNIQENTTMTNFPWLLQDGYESVVAAVPQWTTLTLSAKVGGKSYSLDPSNDPAKFGEITNYAQNLSLATGVVTTSFTWLGSLQVTYSVLAHRSKISLGLVNLKVQNIGFNNITVDVLDSLDFETAQRARFRETSVDKSSKAIYMLYSPNDIDYVYGATYSAIRYDKSEAHCIGAEFTTSHYSSGQRITFEVPAASSIEATKHVGVVTSDLDPNKFASFDAVLREARSVALEKESFDSLFESHASEWSKTVDDGLKVEFPDDPLLTLAARASIYHLNANTRDDASGLTAAMGVTGLSSDSYGGMVFWDTDLWMMNGLLPFSPSHARSFVNYRLHTHEQARKNIESDYAPKKDMHGAAFPWTSGRYGNCTSTGPCFDYEYHINMAVANSAWELFKSGAVDDYFLEHSAYPLINDAAAFFADYVEYNDTLQAYTTHNLTDPDEYANHVDNGAYTNAAISATFKWAAAVSEHLGKPVPKVYNDIMDNVHLPRSADDPNIILEFTGMNSSIGIKQADVVMITYPLENEMITSESARASMEYASMKQVSFGPAMTFPIFSIVSSALSERGCSADTYLVKAIQPFLRGPFAQFSEQNSDDYLSNGGTHPAFPFMTAHGGFLQAILQGLLGLRFSHKTEDGKIIRFLKLDPIKLKTLPSGVYFDGVHYMNQTLSFNLTSDGLHVMHQGPMKGMKPKKIKIELGSRNPDAGEHTLMPGTDVHFNLYETTDSFQDSLSECGKAIFTNITECAPGDSTVLANDGDNTTHWQAISPEKSKILIDFREVVELQNCSINWGDKPPRSVSLSAAAQDLNSDHRDLLDSIDFLSHVDFNTDLPEKYKFNNPTGKLYKQKSIFATVASTSVEVNEPFRPEEEALIVLPSRHNTTDLTLDTPIRTRFALLEFEGVHDKTSDDDTNSQKGAKIFELNFF</sequence>
<gene>
    <name evidence="10" type="ORF">CXQ87_001158</name>
</gene>
<dbReference type="InterPro" id="IPR005196">
    <property type="entry name" value="Glyco_hydro_65_N"/>
</dbReference>
<keyword evidence="6" id="KW-0175">Coiled coil</keyword>
<evidence type="ECO:0000313" key="11">
    <source>
        <dbReference type="Proteomes" id="UP000244406"/>
    </source>
</evidence>
<dbReference type="Gene3D" id="1.50.10.10">
    <property type="match status" value="1"/>
</dbReference>
<dbReference type="VEuPathDB" id="FungiDB:CXQ87_001158"/>
<keyword evidence="4" id="KW-0378">Hydrolase</keyword>
<organism evidence="10 11">
    <name type="scientific">Candidozyma duobushaemuli</name>
    <dbReference type="NCBI Taxonomy" id="1231522"/>
    <lineage>
        <taxon>Eukaryota</taxon>
        <taxon>Fungi</taxon>
        <taxon>Dikarya</taxon>
        <taxon>Ascomycota</taxon>
        <taxon>Saccharomycotina</taxon>
        <taxon>Pichiomycetes</taxon>
        <taxon>Metschnikowiaceae</taxon>
        <taxon>Candidozyma</taxon>
    </lineage>
</organism>
<feature type="compositionally biased region" description="Basic and acidic residues" evidence="7">
    <location>
        <begin position="36"/>
        <end position="45"/>
    </location>
</feature>